<dbReference type="EC" id="3.6.3.-" evidence="2"/>
<sequence length="358" mass="39387">MALITRTGTEIYADAVALYHAEKPSAVLLNPDPHSHISYLRTTVEEEIAFPLEQRGMARAEMHEAVMGIMSRLGMESLVGKNPQHLSGGHTRLVALACVLVIGAPIVIVCDPFHGLDQPTRTRVQEVFEHYPGTVYLYHSHSPVPHTISTSSHIPGGHGELLVLPEIQGTHKRKRLLRSSEIVFSSPKVRFEPRRGEILWLRGKNGVGKSTLLHTLTTHPKLGFTVNMAMQRPQDQVLESTVREFICAQNQTAPSCGEESIDALTRRYGLDPDQHPLDLAPADLRIAHMLKAFYGQPDIVLLDEPEVGAGARIGELCEIIEHNLSTPHPVSGTVPAVIMTSHQDVVLPKVPVTQLVVE</sequence>
<dbReference type="InterPro" id="IPR015854">
    <property type="entry name" value="ABC_transpr_LolD-like"/>
</dbReference>
<keyword evidence="2" id="KW-0378">Hydrolase</keyword>
<dbReference type="GO" id="GO:0005524">
    <property type="term" value="F:ATP binding"/>
    <property type="evidence" value="ECO:0007669"/>
    <property type="project" value="UniProtKB-KW"/>
</dbReference>
<evidence type="ECO:0000313" key="3">
    <source>
        <dbReference type="Proteomes" id="UP001183619"/>
    </source>
</evidence>
<dbReference type="EMBL" id="JAVDYF010000001">
    <property type="protein sequence ID" value="MDR7355272.1"/>
    <property type="molecule type" value="Genomic_DNA"/>
</dbReference>
<organism evidence="2 3">
    <name type="scientific">Corynebacterium felinum</name>
    <dbReference type="NCBI Taxonomy" id="131318"/>
    <lineage>
        <taxon>Bacteria</taxon>
        <taxon>Bacillati</taxon>
        <taxon>Actinomycetota</taxon>
        <taxon>Actinomycetes</taxon>
        <taxon>Mycobacteriales</taxon>
        <taxon>Corynebacteriaceae</taxon>
        <taxon>Corynebacterium</taxon>
    </lineage>
</organism>
<dbReference type="InterPro" id="IPR027417">
    <property type="entry name" value="P-loop_NTPase"/>
</dbReference>
<dbReference type="InterPro" id="IPR003439">
    <property type="entry name" value="ABC_transporter-like_ATP-bd"/>
</dbReference>
<dbReference type="SUPFAM" id="SSF52540">
    <property type="entry name" value="P-loop containing nucleoside triphosphate hydrolases"/>
    <property type="match status" value="2"/>
</dbReference>
<comment type="caution">
    <text evidence="2">The sequence shown here is derived from an EMBL/GenBank/DDBJ whole genome shotgun (WGS) entry which is preliminary data.</text>
</comment>
<dbReference type="Pfam" id="PF00005">
    <property type="entry name" value="ABC_tran"/>
    <property type="match status" value="1"/>
</dbReference>
<gene>
    <name evidence="2" type="ORF">J2S37_001810</name>
</gene>
<dbReference type="GO" id="GO:0016787">
    <property type="term" value="F:hydrolase activity"/>
    <property type="evidence" value="ECO:0007669"/>
    <property type="project" value="UniProtKB-KW"/>
</dbReference>
<dbReference type="Proteomes" id="UP001183619">
    <property type="component" value="Unassembled WGS sequence"/>
</dbReference>
<protein>
    <submittedName>
        <fullName evidence="2">Energy-coupling factor transport system ATP-binding protein</fullName>
        <ecNumber evidence="2">3.6.3.-</ecNumber>
    </submittedName>
</protein>
<proteinExistence type="predicted"/>
<dbReference type="PANTHER" id="PTHR24220">
    <property type="entry name" value="IMPORT ATP-BINDING PROTEIN"/>
    <property type="match status" value="1"/>
</dbReference>
<keyword evidence="2" id="KW-0547">Nucleotide-binding</keyword>
<name>A0ABU2B9H2_9CORY</name>
<dbReference type="RefSeq" id="WP_277105367.1">
    <property type="nucleotide sequence ID" value="NZ_BAAAJS010000081.1"/>
</dbReference>
<evidence type="ECO:0000259" key="1">
    <source>
        <dbReference type="Pfam" id="PF00005"/>
    </source>
</evidence>
<keyword evidence="2" id="KW-0067">ATP-binding</keyword>
<dbReference type="Gene3D" id="3.40.50.300">
    <property type="entry name" value="P-loop containing nucleotide triphosphate hydrolases"/>
    <property type="match status" value="2"/>
</dbReference>
<feature type="domain" description="ABC transporter" evidence="1">
    <location>
        <begin position="189"/>
        <end position="305"/>
    </location>
</feature>
<accession>A0ABU2B9H2</accession>
<reference evidence="2 3" key="1">
    <citation type="submission" date="2023-07" db="EMBL/GenBank/DDBJ databases">
        <title>Sequencing the genomes of 1000 actinobacteria strains.</title>
        <authorList>
            <person name="Klenk H.-P."/>
        </authorList>
    </citation>
    <scope>NUCLEOTIDE SEQUENCE [LARGE SCALE GENOMIC DNA]</scope>
    <source>
        <strain evidence="2 3">DSM 44508</strain>
    </source>
</reference>
<evidence type="ECO:0000313" key="2">
    <source>
        <dbReference type="EMBL" id="MDR7355272.1"/>
    </source>
</evidence>
<keyword evidence="3" id="KW-1185">Reference proteome</keyword>